<feature type="region of interest" description="Disordered" evidence="3">
    <location>
        <begin position="925"/>
        <end position="946"/>
    </location>
</feature>
<reference evidence="6 7" key="1">
    <citation type="submission" date="2024-04" db="EMBL/GenBank/DDBJ databases">
        <title>genome sequences of Mucor flavus KT1a and Helicostylum pulchrum KT1b strains isolation_sourced from the surface of a dry-aged beef.</title>
        <authorList>
            <person name="Toyotome T."/>
            <person name="Hosono M."/>
            <person name="Torimaru M."/>
            <person name="Fukuda K."/>
            <person name="Mikami N."/>
        </authorList>
    </citation>
    <scope>NUCLEOTIDE SEQUENCE [LARGE SCALE GENOMIC DNA]</scope>
    <source>
        <strain evidence="6 7">KT1b</strain>
    </source>
</reference>
<dbReference type="Gene3D" id="3.30.160.60">
    <property type="entry name" value="Classic Zinc Finger"/>
    <property type="match status" value="2"/>
</dbReference>
<comment type="caution">
    <text evidence="6">The sequence shown here is derived from an EMBL/GenBank/DDBJ whole genome shotgun (WGS) entry which is preliminary data.</text>
</comment>
<dbReference type="SMART" id="SM00330">
    <property type="entry name" value="PIPKc"/>
    <property type="match status" value="1"/>
</dbReference>
<keyword evidence="2" id="KW-0808">Transferase</keyword>
<keyword evidence="2" id="KW-0547">Nucleotide-binding</keyword>
<feature type="domain" description="C2H2-type" evidence="4">
    <location>
        <begin position="700"/>
        <end position="727"/>
    </location>
</feature>
<dbReference type="Gene3D" id="3.30.810.10">
    <property type="entry name" value="2-Layer Sandwich"/>
    <property type="match status" value="1"/>
</dbReference>
<keyword evidence="1" id="KW-0479">Metal-binding</keyword>
<keyword evidence="2" id="KW-0067">ATP-binding</keyword>
<dbReference type="PANTHER" id="PTHR23086">
    <property type="entry name" value="PHOSPHATIDYLINOSITOL-4-PHOSPHATE 5-KINASE"/>
    <property type="match status" value="1"/>
</dbReference>
<feature type="compositionally biased region" description="Polar residues" evidence="3">
    <location>
        <begin position="925"/>
        <end position="943"/>
    </location>
</feature>
<keyword evidence="7" id="KW-1185">Reference proteome</keyword>
<dbReference type="CDD" id="cd17303">
    <property type="entry name" value="PIPKc_PIP5K_yeast_like"/>
    <property type="match status" value="1"/>
</dbReference>
<dbReference type="Gene3D" id="3.30.800.10">
    <property type="entry name" value="Phosphatidylinositol Phosphate Kinase II Beta"/>
    <property type="match status" value="1"/>
</dbReference>
<dbReference type="PANTHER" id="PTHR23086:SF8">
    <property type="entry name" value="PHOSPHATIDYLINOSITOL 5-PHOSPHATE 4-KINASE, ISOFORM A"/>
    <property type="match status" value="1"/>
</dbReference>
<dbReference type="SUPFAM" id="SSF56104">
    <property type="entry name" value="SAICAR synthase-like"/>
    <property type="match status" value="1"/>
</dbReference>
<feature type="compositionally biased region" description="Basic and acidic residues" evidence="3">
    <location>
        <begin position="1073"/>
        <end position="1102"/>
    </location>
</feature>
<evidence type="ECO:0008006" key="8">
    <source>
        <dbReference type="Google" id="ProtNLM"/>
    </source>
</evidence>
<sequence length="1167" mass="133831">MSTISVIATPSITSSPQPSSPKMLSFIPSTNNSTTSLFQQLKKNSISSMPTAKQQSMSGIVDSETVEQISESSLKRIIDLEEQRKDMGPSIHSTGLDSTICPNTVNYDTTRPASIIEEPITLFPLETTQSSPLPLTCYPTPRHTLDRPLSSSTISLNNTKKHRRRITTPDLGNLDPEEQAALEAEITARRQARRVSRRNMSYSEQGEIILDQRYEEEDDERVMIGTRVSEGHRNYHLMYDMLTGIRIAVGRVSAKIQKELTEDDFKAAHKLVFDVTGNELTPGVKYDFKFKDYAPWVFRRLREKFHIDAADYMMSLTNKYILSELGSPGKSGSFFYYSRDYRFIIKTIHHTEHKFMRKILKQYCEHVSNNPNTLLCRFYGLHRIKLPHGRKIHFVVMGNVFPSNKDVHETYDLKGSTFGRLTSEEEIARNPHAVLKDLNWADRERKLEFGSMKRTMFINQLHIDVKLLASLNIMDYSLLIGFHDILKGNTEGIRDNNLHVVTPHTKEMERSISRNKRESRADIVRKAIKFANPVQLDSSQLPESPSDERKYCVFYSEDGGFISTDEIDQATDKLYFLGVIDILTPYNFMKKTEHLFKSFTQNKTTISAINPIAYGKRFIHFMENVVTTMPRTNFPCRWLTCQQEFNDPEDLFNHLSDDHIGRKATNNLCLQCQWNDCGTIAAKRDHLASHLRVHLPLKPHQCTLCSKGFKRPQDLKKHERIHTAEHQASLLSNQPGYKPVRRRRKPTTNITVNLANNTRPTQINKDISEITSDLSSCSPSFSFGDSLSSVDQKKMDDDPEQTYFSNGYLQDPLQDFIDDVLQNQSLTPNYDTEMMDRLDSIAPIIQYANHSNWSLPCEPDAIPTLQNWLEQLSASIQTDDNIYPNILTSSRPSVTEAILTPQDTLLSAEDYDLYPKLNDNHVWTSSDVSPHSKQTASESSFANTPPLYEQNYSSPVSYDKSLKAQFWSPGYISTNTSYRNAAPPPLPPRPLQQQQTDLDYYTPSDAIDFDQSVKFEQQSVEPNMVFETSKMDVESDTVEPILSNYTSTFNDKKELVHMINVFSSPNNLKYTKKHDLETTDTEQREKKEENVDNDESRDNEKDDASEDNNSDEDDDEYDSFEEEDVKCPYADLVGLVQNMKMEDEESIRRRHALLVETLWKRITAAHN</sequence>
<keyword evidence="1" id="KW-0862">Zinc</keyword>
<dbReference type="PROSITE" id="PS50157">
    <property type="entry name" value="ZINC_FINGER_C2H2_2"/>
    <property type="match status" value="3"/>
</dbReference>
<evidence type="ECO:0000256" key="3">
    <source>
        <dbReference type="SAM" id="MobiDB-lite"/>
    </source>
</evidence>
<protein>
    <recommendedName>
        <fullName evidence="8">1-phosphatidylinositol-4-phosphate 5-kinase</fullName>
    </recommendedName>
</protein>
<feature type="region of interest" description="Disordered" evidence="3">
    <location>
        <begin position="1072"/>
        <end position="1125"/>
    </location>
</feature>
<dbReference type="Proteomes" id="UP001476247">
    <property type="component" value="Unassembled WGS sequence"/>
</dbReference>
<dbReference type="PROSITE" id="PS00028">
    <property type="entry name" value="ZINC_FINGER_C2H2_1"/>
    <property type="match status" value="2"/>
</dbReference>
<feature type="compositionally biased region" description="Acidic residues" evidence="3">
    <location>
        <begin position="1103"/>
        <end position="1124"/>
    </location>
</feature>
<name>A0ABP9Y4U7_9FUNG</name>
<dbReference type="InterPro" id="IPR027484">
    <property type="entry name" value="PInositol-4-P-5-kinase_N"/>
</dbReference>
<dbReference type="InterPro" id="IPR036236">
    <property type="entry name" value="Znf_C2H2_sf"/>
</dbReference>
<keyword evidence="2" id="KW-0418">Kinase</keyword>
<dbReference type="InterPro" id="IPR027483">
    <property type="entry name" value="PInositol-4-P-4/5-kinase_C_sf"/>
</dbReference>
<dbReference type="Pfam" id="PF01504">
    <property type="entry name" value="PIP5K"/>
    <property type="match status" value="1"/>
</dbReference>
<dbReference type="Pfam" id="PF00096">
    <property type="entry name" value="zf-C2H2"/>
    <property type="match status" value="1"/>
</dbReference>
<feature type="compositionally biased region" description="Low complexity" evidence="3">
    <location>
        <begin position="9"/>
        <end position="21"/>
    </location>
</feature>
<dbReference type="EMBL" id="BAABUJ010000020">
    <property type="protein sequence ID" value="GAA5801873.1"/>
    <property type="molecule type" value="Genomic_DNA"/>
</dbReference>
<evidence type="ECO:0000313" key="6">
    <source>
        <dbReference type="EMBL" id="GAA5801873.1"/>
    </source>
</evidence>
<accession>A0ABP9Y4U7</accession>
<gene>
    <name evidence="6" type="ORF">HPULCUR_007329</name>
</gene>
<dbReference type="InterPro" id="IPR023610">
    <property type="entry name" value="PInositol-4/5-P-5/4-kinase"/>
</dbReference>
<proteinExistence type="predicted"/>
<evidence type="ECO:0000259" key="5">
    <source>
        <dbReference type="PROSITE" id="PS51455"/>
    </source>
</evidence>
<keyword evidence="1" id="KW-0863">Zinc-finger</keyword>
<feature type="domain" description="PIPK" evidence="5">
    <location>
        <begin position="231"/>
        <end position="626"/>
    </location>
</feature>
<evidence type="ECO:0000313" key="7">
    <source>
        <dbReference type="Proteomes" id="UP001476247"/>
    </source>
</evidence>
<dbReference type="PROSITE" id="PS51455">
    <property type="entry name" value="PIPK"/>
    <property type="match status" value="1"/>
</dbReference>
<evidence type="ECO:0000256" key="1">
    <source>
        <dbReference type="PROSITE-ProRule" id="PRU00042"/>
    </source>
</evidence>
<dbReference type="InterPro" id="IPR013087">
    <property type="entry name" value="Znf_C2H2_type"/>
</dbReference>
<evidence type="ECO:0000259" key="4">
    <source>
        <dbReference type="PROSITE" id="PS50157"/>
    </source>
</evidence>
<feature type="region of interest" description="Disordered" evidence="3">
    <location>
        <begin position="1"/>
        <end position="21"/>
    </location>
</feature>
<feature type="domain" description="C2H2-type" evidence="4">
    <location>
        <begin position="670"/>
        <end position="699"/>
    </location>
</feature>
<dbReference type="SUPFAM" id="SSF57667">
    <property type="entry name" value="beta-beta-alpha zinc fingers"/>
    <property type="match status" value="2"/>
</dbReference>
<feature type="domain" description="C2H2-type" evidence="4">
    <location>
        <begin position="634"/>
        <end position="664"/>
    </location>
</feature>
<organism evidence="6 7">
    <name type="scientific">Helicostylum pulchrum</name>
    <dbReference type="NCBI Taxonomy" id="562976"/>
    <lineage>
        <taxon>Eukaryota</taxon>
        <taxon>Fungi</taxon>
        <taxon>Fungi incertae sedis</taxon>
        <taxon>Mucoromycota</taxon>
        <taxon>Mucoromycotina</taxon>
        <taxon>Mucoromycetes</taxon>
        <taxon>Mucorales</taxon>
        <taxon>Mucorineae</taxon>
        <taxon>Mucoraceae</taxon>
        <taxon>Helicostylum</taxon>
    </lineage>
</organism>
<dbReference type="InterPro" id="IPR002498">
    <property type="entry name" value="PInositol-4-P-4/5-kinase_core"/>
</dbReference>
<dbReference type="SMART" id="SM00355">
    <property type="entry name" value="ZnF_C2H2"/>
    <property type="match status" value="3"/>
</dbReference>
<evidence type="ECO:0000256" key="2">
    <source>
        <dbReference type="PROSITE-ProRule" id="PRU00781"/>
    </source>
</evidence>